<reference evidence="3 4" key="1">
    <citation type="submission" date="2018-05" db="EMBL/GenBank/DDBJ databases">
        <title>Genomic Encyclopedia of Type Strains, Phase IV (KMG-IV): sequencing the most valuable type-strain genomes for metagenomic binning, comparative biology and taxonomic classification.</title>
        <authorList>
            <person name="Goeker M."/>
        </authorList>
    </citation>
    <scope>NUCLEOTIDE SEQUENCE [LARGE SCALE GENOMIC DNA]</scope>
    <source>
        <strain evidence="3 4">DSM 6462</strain>
    </source>
</reference>
<proteinExistence type="inferred from homology"/>
<sequence length="185" mass="19613">MLFRCGAARSPSPSASRLDARPAVVIYPRLMDASSPLVIYVDADACPVKDEVYKVAQRRGVRVVVVANSFIAVPREPWIERIIVGAGLDVADDWIAARAGPLSVVVTADVPLASRCVKAGAAVISPTGRAFTEASIGMALATRDLMTDLRAAGAITSGPKPFSARDRSSFLSALDLALVRLQRPR</sequence>
<dbReference type="InterPro" id="IPR003791">
    <property type="entry name" value="UPF0178"/>
</dbReference>
<evidence type="ECO:0000256" key="2">
    <source>
        <dbReference type="HAMAP-Rule" id="MF_00489"/>
    </source>
</evidence>
<protein>
    <recommendedName>
        <fullName evidence="2">UPF0178 protein C7450_109191</fullName>
    </recommendedName>
</protein>
<organism evidence="3 4">
    <name type="scientific">Chelatococcus asaccharovorans</name>
    <dbReference type="NCBI Taxonomy" id="28210"/>
    <lineage>
        <taxon>Bacteria</taxon>
        <taxon>Pseudomonadati</taxon>
        <taxon>Pseudomonadota</taxon>
        <taxon>Alphaproteobacteria</taxon>
        <taxon>Hyphomicrobiales</taxon>
        <taxon>Chelatococcaceae</taxon>
        <taxon>Chelatococcus</taxon>
    </lineage>
</organism>
<dbReference type="NCBIfam" id="NF001095">
    <property type="entry name" value="PRK00124.1"/>
    <property type="match status" value="1"/>
</dbReference>
<name>A0A2V3U196_9HYPH</name>
<dbReference type="Pfam" id="PF02639">
    <property type="entry name" value="DUF188"/>
    <property type="match status" value="1"/>
</dbReference>
<evidence type="ECO:0000313" key="3">
    <source>
        <dbReference type="EMBL" id="PXW55781.1"/>
    </source>
</evidence>
<keyword evidence="4" id="KW-1185">Reference proteome</keyword>
<evidence type="ECO:0000313" key="4">
    <source>
        <dbReference type="Proteomes" id="UP000248021"/>
    </source>
</evidence>
<accession>A0A2V3U196</accession>
<dbReference type="PANTHER" id="PTHR35146:SF1">
    <property type="entry name" value="UPF0178 PROTEIN YAII"/>
    <property type="match status" value="1"/>
</dbReference>
<gene>
    <name evidence="3" type="ORF">C7450_109191</name>
</gene>
<dbReference type="HAMAP" id="MF_00489">
    <property type="entry name" value="UPF0178"/>
    <property type="match status" value="1"/>
</dbReference>
<dbReference type="PANTHER" id="PTHR35146">
    <property type="entry name" value="UPF0178 PROTEIN YAII"/>
    <property type="match status" value="1"/>
</dbReference>
<dbReference type="EMBL" id="QJJK01000009">
    <property type="protein sequence ID" value="PXW55781.1"/>
    <property type="molecule type" value="Genomic_DNA"/>
</dbReference>
<comment type="caution">
    <text evidence="3">The sequence shown here is derived from an EMBL/GenBank/DDBJ whole genome shotgun (WGS) entry which is preliminary data.</text>
</comment>
<dbReference type="AlphaFoldDB" id="A0A2V3U196"/>
<dbReference type="Proteomes" id="UP000248021">
    <property type="component" value="Unassembled WGS sequence"/>
</dbReference>
<evidence type="ECO:0000256" key="1">
    <source>
        <dbReference type="ARBA" id="ARBA00008522"/>
    </source>
</evidence>
<comment type="similarity">
    <text evidence="1 2">Belongs to the UPF0178 family.</text>
</comment>